<gene>
    <name evidence="7 10" type="primary">pyrB</name>
    <name evidence="10" type="ordered locus">MICA_1941</name>
</gene>
<feature type="binding site" evidence="7">
    <location>
        <position position="54"/>
    </location>
    <ligand>
        <name>carbamoyl phosphate</name>
        <dbReference type="ChEBI" id="CHEBI:58228"/>
    </ligand>
</feature>
<evidence type="ECO:0000256" key="6">
    <source>
        <dbReference type="ARBA" id="ARBA00048859"/>
    </source>
</evidence>
<feature type="binding site" evidence="7">
    <location>
        <position position="260"/>
    </location>
    <ligand>
        <name>carbamoyl phosphate</name>
        <dbReference type="ChEBI" id="CHEBI:58228"/>
    </ligand>
</feature>
<keyword evidence="11" id="KW-1185">Reference proteome</keyword>
<reference evidence="10 11" key="1">
    <citation type="journal article" date="2011" name="BMC Genomics">
        <title>Genomic insights into an obligate epibiotic bacterial predator: Micavibrio aeruginosavorus ARL-13.</title>
        <authorList>
            <person name="Wang Z."/>
            <person name="Kadouri D."/>
            <person name="Wu M."/>
        </authorList>
    </citation>
    <scope>NUCLEOTIDE SEQUENCE [LARGE SCALE GENOMIC DNA]</scope>
    <source>
        <strain evidence="10 11">ARL-13</strain>
    </source>
</reference>
<dbReference type="InterPro" id="IPR006132">
    <property type="entry name" value="Asp/Orn_carbamoyltranf_P-bd"/>
</dbReference>
<dbReference type="HOGENOM" id="CLU_043846_2_0_5"/>
<comment type="function">
    <text evidence="5 7">Catalyzes the condensation of carbamoyl phosphate and aspartate to form carbamoyl aspartate and inorganic phosphate, the committed step in the de novo pyrimidine nucleotide biosynthesis pathway.</text>
</comment>
<feature type="binding site" evidence="7">
    <location>
        <position position="219"/>
    </location>
    <ligand>
        <name>L-aspartate</name>
        <dbReference type="ChEBI" id="CHEBI:29991"/>
    </ligand>
</feature>
<dbReference type="Proteomes" id="UP000009286">
    <property type="component" value="Chromosome"/>
</dbReference>
<feature type="binding site" evidence="7">
    <location>
        <position position="82"/>
    </location>
    <ligand>
        <name>L-aspartate</name>
        <dbReference type="ChEBI" id="CHEBI:29991"/>
    </ligand>
</feature>
<dbReference type="Gene3D" id="3.40.50.1370">
    <property type="entry name" value="Aspartate/ornithine carbamoyltransferase"/>
    <property type="match status" value="2"/>
</dbReference>
<dbReference type="InterPro" id="IPR006130">
    <property type="entry name" value="Asp/Orn_carbamoylTrfase"/>
</dbReference>
<dbReference type="PRINTS" id="PR00100">
    <property type="entry name" value="AOTCASE"/>
</dbReference>
<sequence>MKHCTGIQNLSDADIDAILSRAQTYADQINAGQPITPSLNGRIVMNLFFENSTRTRTSFETAALRLGANVINWDVESSSIKKNESFSDTIQTLAEYDPDAIIIRHSEYGAPDYVASMVKCPVINAGDSWREHPTQALLDAFTIRQAKGRIEGLTIAICGDIAHSRVAASNMALLTRLGAKVRVIAPDFLMPEKPLAAGIEKFTSMDAGLPGCDIVMMLRNQKERMDPSRMPSDIAFFNQYGLTIDRLDLAKPDACVMHPGPMNRGVEIADDVADDPTRSLILKQVRNGVPVRMAVLDLLINR</sequence>
<dbReference type="Pfam" id="PF02729">
    <property type="entry name" value="OTCace_N"/>
    <property type="match status" value="1"/>
</dbReference>
<evidence type="ECO:0000256" key="2">
    <source>
        <dbReference type="ARBA" id="ARBA00008896"/>
    </source>
</evidence>
<dbReference type="PRINTS" id="PR00101">
    <property type="entry name" value="ATCASE"/>
</dbReference>
<feature type="binding site" evidence="7">
    <location>
        <position position="104"/>
    </location>
    <ligand>
        <name>carbamoyl phosphate</name>
        <dbReference type="ChEBI" id="CHEBI:58228"/>
    </ligand>
</feature>
<evidence type="ECO:0000313" key="10">
    <source>
        <dbReference type="EMBL" id="AEP10250.1"/>
    </source>
</evidence>
<dbReference type="NCBIfam" id="TIGR00670">
    <property type="entry name" value="asp_carb_tr"/>
    <property type="match status" value="1"/>
</dbReference>
<evidence type="ECO:0000259" key="8">
    <source>
        <dbReference type="Pfam" id="PF00185"/>
    </source>
</evidence>
<dbReference type="PANTHER" id="PTHR45753:SF6">
    <property type="entry name" value="ASPARTATE CARBAMOYLTRANSFERASE"/>
    <property type="match status" value="1"/>
</dbReference>
<evidence type="ECO:0000256" key="4">
    <source>
        <dbReference type="ARBA" id="ARBA00022975"/>
    </source>
</evidence>
<dbReference type="GO" id="GO:0006207">
    <property type="term" value="P:'de novo' pyrimidine nucleobase biosynthetic process"/>
    <property type="evidence" value="ECO:0007669"/>
    <property type="project" value="InterPro"/>
</dbReference>
<dbReference type="eggNOG" id="COG0540">
    <property type="taxonomic scope" value="Bacteria"/>
</dbReference>
<feature type="binding site" evidence="7">
    <location>
        <position position="261"/>
    </location>
    <ligand>
        <name>carbamoyl phosphate</name>
        <dbReference type="ChEBI" id="CHEBI:58228"/>
    </ligand>
</feature>
<dbReference type="STRING" id="856793.MICA_1941"/>
<protein>
    <recommendedName>
        <fullName evidence="7">Aspartate carbamoyltransferase</fullName>
        <ecNumber evidence="7">2.1.3.2</ecNumber>
    </recommendedName>
    <alternativeName>
        <fullName evidence="7">Aspartate transcarbamylase</fullName>
        <shortName evidence="7">ATCase</shortName>
    </alternativeName>
</protein>
<dbReference type="GO" id="GO:0006520">
    <property type="term" value="P:amino acid metabolic process"/>
    <property type="evidence" value="ECO:0007669"/>
    <property type="project" value="InterPro"/>
</dbReference>
<dbReference type="NCBIfam" id="NF002032">
    <property type="entry name" value="PRK00856.1"/>
    <property type="match status" value="1"/>
</dbReference>
<dbReference type="GO" id="GO:0005829">
    <property type="term" value="C:cytosol"/>
    <property type="evidence" value="ECO:0007669"/>
    <property type="project" value="TreeGrafter"/>
</dbReference>
<dbReference type="InterPro" id="IPR002082">
    <property type="entry name" value="Asp_carbamoyltransf"/>
</dbReference>
<comment type="subunit">
    <text evidence="7">Heterododecamer (2C3:3R2) of six catalytic PyrB chains organized as two trimers (C3), and six regulatory PyrI chains organized as three dimers (R2).</text>
</comment>
<feature type="binding site" evidence="7">
    <location>
        <position position="55"/>
    </location>
    <ligand>
        <name>carbamoyl phosphate</name>
        <dbReference type="ChEBI" id="CHEBI:58228"/>
    </ligand>
</feature>
<evidence type="ECO:0000259" key="9">
    <source>
        <dbReference type="Pfam" id="PF02729"/>
    </source>
</evidence>
<evidence type="ECO:0000256" key="1">
    <source>
        <dbReference type="ARBA" id="ARBA00004852"/>
    </source>
</evidence>
<dbReference type="AlphaFoldDB" id="G2KNK5"/>
<organism evidence="10 11">
    <name type="scientific">Micavibrio aeruginosavorus (strain ARL-13)</name>
    <dbReference type="NCBI Taxonomy" id="856793"/>
    <lineage>
        <taxon>Bacteria</taxon>
        <taxon>Pseudomonadati</taxon>
        <taxon>Bdellovibrionota</taxon>
        <taxon>Bdellovibrionia</taxon>
        <taxon>Bdellovibrionales</taxon>
        <taxon>Pseudobdellovibrionaceae</taxon>
        <taxon>Micavibrio</taxon>
    </lineage>
</organism>
<feature type="binding site" evidence="7">
    <location>
        <position position="135"/>
    </location>
    <ligand>
        <name>carbamoyl phosphate</name>
        <dbReference type="ChEBI" id="CHEBI:58228"/>
    </ligand>
</feature>
<dbReference type="PROSITE" id="PS00097">
    <property type="entry name" value="CARBAMOYLTRANSFERASE"/>
    <property type="match status" value="1"/>
</dbReference>
<dbReference type="Pfam" id="PF00185">
    <property type="entry name" value="OTCace"/>
    <property type="match status" value="1"/>
</dbReference>
<dbReference type="EMBL" id="CP002382">
    <property type="protein sequence ID" value="AEP10250.1"/>
    <property type="molecule type" value="Genomic_DNA"/>
</dbReference>
<keyword evidence="4 7" id="KW-0665">Pyrimidine biosynthesis</keyword>
<evidence type="ECO:0000256" key="5">
    <source>
        <dbReference type="ARBA" id="ARBA00043884"/>
    </source>
</evidence>
<dbReference type="InterPro" id="IPR036901">
    <property type="entry name" value="Asp/Orn_carbamoylTrfase_sf"/>
</dbReference>
<dbReference type="SUPFAM" id="SSF53671">
    <property type="entry name" value="Aspartate/ornithine carbamoyltransferase"/>
    <property type="match status" value="1"/>
</dbReference>
<evidence type="ECO:0000313" key="11">
    <source>
        <dbReference type="Proteomes" id="UP000009286"/>
    </source>
</evidence>
<comment type="similarity">
    <text evidence="2 7">Belongs to the aspartate/ornithine carbamoyltransferase superfamily. ATCase family.</text>
</comment>
<comment type="catalytic activity">
    <reaction evidence="6 7">
        <text>carbamoyl phosphate + L-aspartate = N-carbamoyl-L-aspartate + phosphate + H(+)</text>
        <dbReference type="Rhea" id="RHEA:20013"/>
        <dbReference type="ChEBI" id="CHEBI:15378"/>
        <dbReference type="ChEBI" id="CHEBI:29991"/>
        <dbReference type="ChEBI" id="CHEBI:32814"/>
        <dbReference type="ChEBI" id="CHEBI:43474"/>
        <dbReference type="ChEBI" id="CHEBI:58228"/>
        <dbReference type="EC" id="2.1.3.2"/>
    </reaction>
</comment>
<dbReference type="PANTHER" id="PTHR45753">
    <property type="entry name" value="ORNITHINE CARBAMOYLTRANSFERASE, MITOCHONDRIAL"/>
    <property type="match status" value="1"/>
</dbReference>
<dbReference type="EC" id="2.1.3.2" evidence="7"/>
<evidence type="ECO:0000256" key="7">
    <source>
        <dbReference type="HAMAP-Rule" id="MF_00001"/>
    </source>
</evidence>
<dbReference type="KEGG" id="mai:MICA_1941"/>
<accession>G2KNK5</accession>
<dbReference type="GO" id="GO:0004070">
    <property type="term" value="F:aspartate carbamoyltransferase activity"/>
    <property type="evidence" value="ECO:0007669"/>
    <property type="project" value="UniProtKB-UniRule"/>
</dbReference>
<dbReference type="HAMAP" id="MF_00001">
    <property type="entry name" value="Asp_carb_tr"/>
    <property type="match status" value="1"/>
</dbReference>
<dbReference type="GO" id="GO:0016597">
    <property type="term" value="F:amino acid binding"/>
    <property type="evidence" value="ECO:0007669"/>
    <property type="project" value="InterPro"/>
</dbReference>
<feature type="binding site" evidence="7">
    <location>
        <position position="132"/>
    </location>
    <ligand>
        <name>carbamoyl phosphate</name>
        <dbReference type="ChEBI" id="CHEBI:58228"/>
    </ligand>
</feature>
<keyword evidence="3 7" id="KW-0808">Transferase</keyword>
<comment type="pathway">
    <text evidence="1 7">Pyrimidine metabolism; UMP biosynthesis via de novo pathway; (S)-dihydroorotate from bicarbonate: step 2/3.</text>
</comment>
<dbReference type="RefSeq" id="WP_014103473.1">
    <property type="nucleotide sequence ID" value="NC_016026.1"/>
</dbReference>
<feature type="binding site" evidence="7">
    <location>
        <position position="165"/>
    </location>
    <ligand>
        <name>L-aspartate</name>
        <dbReference type="ChEBI" id="CHEBI:29991"/>
    </ligand>
</feature>
<dbReference type="UniPathway" id="UPA00070">
    <property type="reaction ID" value="UER00116"/>
</dbReference>
<feature type="domain" description="Aspartate/ornithine carbamoyltransferase Asp/Orn-binding" evidence="8">
    <location>
        <begin position="151"/>
        <end position="298"/>
    </location>
</feature>
<proteinExistence type="inferred from homology"/>
<name>G2KNK5_MICAA</name>
<evidence type="ECO:0000256" key="3">
    <source>
        <dbReference type="ARBA" id="ARBA00022679"/>
    </source>
</evidence>
<dbReference type="GO" id="GO:0044205">
    <property type="term" value="P:'de novo' UMP biosynthetic process"/>
    <property type="evidence" value="ECO:0007669"/>
    <property type="project" value="UniProtKB-UniRule"/>
</dbReference>
<dbReference type="OrthoDB" id="9774690at2"/>
<dbReference type="InterPro" id="IPR006131">
    <property type="entry name" value="Asp_carbamoyltransf_Asp/Orn-bd"/>
</dbReference>
<feature type="domain" description="Aspartate/ornithine carbamoyltransferase carbamoyl-P binding" evidence="9">
    <location>
        <begin position="2"/>
        <end position="145"/>
    </location>
</feature>